<feature type="compositionally biased region" description="Polar residues" evidence="1">
    <location>
        <begin position="177"/>
        <end position="187"/>
    </location>
</feature>
<evidence type="ECO:0000256" key="2">
    <source>
        <dbReference type="SAM" id="Phobius"/>
    </source>
</evidence>
<evidence type="ECO:0000259" key="3">
    <source>
        <dbReference type="Pfam" id="PF00188"/>
    </source>
</evidence>
<feature type="compositionally biased region" description="Polar residues" evidence="1">
    <location>
        <begin position="204"/>
        <end position="214"/>
    </location>
</feature>
<evidence type="ECO:0000256" key="1">
    <source>
        <dbReference type="SAM" id="MobiDB-lite"/>
    </source>
</evidence>
<proteinExistence type="predicted"/>
<dbReference type="SUPFAM" id="SSF55797">
    <property type="entry name" value="PR-1-like"/>
    <property type="match status" value="1"/>
</dbReference>
<dbReference type="CDD" id="cd05379">
    <property type="entry name" value="CAP_bacterial"/>
    <property type="match status" value="1"/>
</dbReference>
<name>A0A1G7UEV5_9ACTN</name>
<accession>A0A1G7UEV5</accession>
<keyword evidence="2" id="KW-0472">Membrane</keyword>
<dbReference type="Proteomes" id="UP000198614">
    <property type="component" value="Unassembled WGS sequence"/>
</dbReference>
<dbReference type="OrthoDB" id="68195at2"/>
<dbReference type="InterPro" id="IPR035940">
    <property type="entry name" value="CAP_sf"/>
</dbReference>
<sequence length="339" mass="34170">MGRHRRSDAGRAATGPVGHAGRVSQAQQTPAEHYGPENLYGFAAVLEAEERATRSHRRKKAATPVRTGLLGVSAAVALGTAAVATGVLPGSGQFTIGGGSDNVQAGGTPTGFESQQGGAGSTVEDGPGGTLPGGATDGSASPSAPEKSDRAGKAGKSSTKPSQKTEDPAKKKPASPSAGSEASTAPGTGSGTKVPPQRKATPQPEGNSSVATSAQATAEAQVLALVNEERANAGCRPVAANSALRDLAADFSEDMAARSFFDHTDPSGNDPWDRAEAAGVSGLGGENIARGQATAQAVMDSWMNSPGHRANILNCDFKTLGVGVHFAEGGPWWTQDFGY</sequence>
<dbReference type="PANTHER" id="PTHR31157:SF1">
    <property type="entry name" value="SCP DOMAIN-CONTAINING PROTEIN"/>
    <property type="match status" value="1"/>
</dbReference>
<evidence type="ECO:0000313" key="4">
    <source>
        <dbReference type="EMBL" id="SDG46013.1"/>
    </source>
</evidence>
<keyword evidence="2" id="KW-1133">Transmembrane helix</keyword>
<feature type="compositionally biased region" description="Polar residues" evidence="1">
    <location>
        <begin position="101"/>
        <end position="116"/>
    </location>
</feature>
<organism evidence="4 5">
    <name type="scientific">Streptomyces griseoaurantiacus</name>
    <dbReference type="NCBI Taxonomy" id="68213"/>
    <lineage>
        <taxon>Bacteria</taxon>
        <taxon>Bacillati</taxon>
        <taxon>Actinomycetota</taxon>
        <taxon>Actinomycetes</taxon>
        <taxon>Kitasatosporales</taxon>
        <taxon>Streptomycetaceae</taxon>
        <taxon>Streptomyces</taxon>
        <taxon>Streptomyces aurantiacus group</taxon>
    </lineage>
</organism>
<dbReference type="InterPro" id="IPR014044">
    <property type="entry name" value="CAP_dom"/>
</dbReference>
<feature type="transmembrane region" description="Helical" evidence="2">
    <location>
        <begin position="67"/>
        <end position="88"/>
    </location>
</feature>
<feature type="compositionally biased region" description="Gly residues" evidence="1">
    <location>
        <begin position="126"/>
        <end position="136"/>
    </location>
</feature>
<evidence type="ECO:0000313" key="5">
    <source>
        <dbReference type="Proteomes" id="UP000198614"/>
    </source>
</evidence>
<dbReference type="Gene3D" id="3.40.33.10">
    <property type="entry name" value="CAP"/>
    <property type="match status" value="1"/>
</dbReference>
<feature type="domain" description="SCP" evidence="3">
    <location>
        <begin position="223"/>
        <end position="337"/>
    </location>
</feature>
<reference evidence="4 5" key="1">
    <citation type="submission" date="2016-10" db="EMBL/GenBank/DDBJ databases">
        <authorList>
            <person name="de Groot N.N."/>
        </authorList>
    </citation>
    <scope>NUCLEOTIDE SEQUENCE [LARGE SCALE GENOMIC DNA]</scope>
    <source>
        <strain evidence="4 5">CGMCC 4.1859</strain>
    </source>
</reference>
<dbReference type="EMBL" id="FNAX01000020">
    <property type="protein sequence ID" value="SDG46013.1"/>
    <property type="molecule type" value="Genomic_DNA"/>
</dbReference>
<gene>
    <name evidence="4" type="ORF">SAMN05216260_12071</name>
</gene>
<keyword evidence="2" id="KW-0812">Transmembrane</keyword>
<feature type="region of interest" description="Disordered" evidence="1">
    <location>
        <begin position="1"/>
        <end position="36"/>
    </location>
</feature>
<dbReference type="PANTHER" id="PTHR31157">
    <property type="entry name" value="SCP DOMAIN-CONTAINING PROTEIN"/>
    <property type="match status" value="1"/>
</dbReference>
<dbReference type="Pfam" id="PF00188">
    <property type="entry name" value="CAP"/>
    <property type="match status" value="1"/>
</dbReference>
<dbReference type="AlphaFoldDB" id="A0A1G7UEV5"/>
<feature type="region of interest" description="Disordered" evidence="1">
    <location>
        <begin position="99"/>
        <end position="214"/>
    </location>
</feature>
<protein>
    <submittedName>
        <fullName evidence="4">Uncharacterized conserved protein YkwD, contains CAP (CSP/antigen 5/PR1) domain</fullName>
    </submittedName>
</protein>